<dbReference type="CDD" id="cd00383">
    <property type="entry name" value="trans_reg_C"/>
    <property type="match status" value="1"/>
</dbReference>
<dbReference type="KEGG" id="aym:YM304_38970"/>
<gene>
    <name evidence="8" type="ORF">YM304_38970</name>
</gene>
<dbReference type="InterPro" id="IPR011006">
    <property type="entry name" value="CheY-like_superfamily"/>
</dbReference>
<name>A0A6C7ECN0_ILUCY</name>
<dbReference type="InterPro" id="IPR039420">
    <property type="entry name" value="WalR-like"/>
</dbReference>
<dbReference type="Pfam" id="PF00486">
    <property type="entry name" value="Trans_reg_C"/>
    <property type="match status" value="1"/>
</dbReference>
<dbReference type="SMART" id="SM00448">
    <property type="entry name" value="REC"/>
    <property type="match status" value="1"/>
</dbReference>
<dbReference type="GO" id="GO:0000976">
    <property type="term" value="F:transcription cis-regulatory region binding"/>
    <property type="evidence" value="ECO:0007669"/>
    <property type="project" value="TreeGrafter"/>
</dbReference>
<organism evidence="8 9">
    <name type="scientific">Ilumatobacter coccineus (strain NBRC 103263 / KCTC 29153 / YM16-304)</name>
    <dbReference type="NCBI Taxonomy" id="1313172"/>
    <lineage>
        <taxon>Bacteria</taxon>
        <taxon>Bacillati</taxon>
        <taxon>Actinomycetota</taxon>
        <taxon>Acidimicrobiia</taxon>
        <taxon>Acidimicrobiales</taxon>
        <taxon>Ilumatobacteraceae</taxon>
        <taxon>Ilumatobacter</taxon>
    </lineage>
</organism>
<evidence type="ECO:0000259" key="6">
    <source>
        <dbReference type="PROSITE" id="PS50110"/>
    </source>
</evidence>
<dbReference type="Gene3D" id="3.40.50.2300">
    <property type="match status" value="1"/>
</dbReference>
<dbReference type="AlphaFoldDB" id="A0A6C7ECN0"/>
<evidence type="ECO:0000259" key="7">
    <source>
        <dbReference type="PROSITE" id="PS51755"/>
    </source>
</evidence>
<evidence type="ECO:0000256" key="4">
    <source>
        <dbReference type="PROSITE-ProRule" id="PRU00169"/>
    </source>
</evidence>
<sequence>MTAVLLVEDDERISEPLIRVLRAESLDVTHVSAGQPALDAVALAAPDLVLLDLTLPDLDGLDVCRRLRVDHPGLPIIMLTARAEEMDVIVGLGAGADDYIAKPFRLAELVARIKARLRVAENTGAMARPGGPLVGAGIELDTSSRRCHVTDSATGERTEIELTTKEFDLMELLMSQPSVTFKRDDIMAAVWDENWWGSTRTLDTHISTLRKKILDRTDPPSKIVTVRGVGFRFEPSESTDSDQAG</sequence>
<dbReference type="GO" id="GO:0005829">
    <property type="term" value="C:cytosol"/>
    <property type="evidence" value="ECO:0007669"/>
    <property type="project" value="TreeGrafter"/>
</dbReference>
<evidence type="ECO:0000256" key="3">
    <source>
        <dbReference type="ARBA" id="ARBA00023125"/>
    </source>
</evidence>
<dbReference type="InterPro" id="IPR001789">
    <property type="entry name" value="Sig_transdc_resp-reg_receiver"/>
</dbReference>
<feature type="DNA-binding region" description="OmpR/PhoB-type" evidence="5">
    <location>
        <begin position="129"/>
        <end position="235"/>
    </location>
</feature>
<dbReference type="SUPFAM" id="SSF52172">
    <property type="entry name" value="CheY-like"/>
    <property type="match status" value="1"/>
</dbReference>
<feature type="domain" description="OmpR/PhoB-type" evidence="7">
    <location>
        <begin position="129"/>
        <end position="235"/>
    </location>
</feature>
<keyword evidence="1 4" id="KW-0597">Phosphoprotein</keyword>
<dbReference type="RefSeq" id="WP_015443458.1">
    <property type="nucleotide sequence ID" value="NC_020520.1"/>
</dbReference>
<dbReference type="PANTHER" id="PTHR48111:SF40">
    <property type="entry name" value="PHOSPHATE REGULON TRANSCRIPTIONAL REGULATORY PROTEIN PHOB"/>
    <property type="match status" value="1"/>
</dbReference>
<dbReference type="GO" id="GO:0000156">
    <property type="term" value="F:phosphorelay response regulator activity"/>
    <property type="evidence" value="ECO:0007669"/>
    <property type="project" value="TreeGrafter"/>
</dbReference>
<dbReference type="GO" id="GO:0006355">
    <property type="term" value="P:regulation of DNA-templated transcription"/>
    <property type="evidence" value="ECO:0007669"/>
    <property type="project" value="InterPro"/>
</dbReference>
<protein>
    <submittedName>
        <fullName evidence="8">Putative OmpR family two-component response regulator</fullName>
    </submittedName>
</protein>
<dbReference type="Pfam" id="PF00072">
    <property type="entry name" value="Response_reg"/>
    <property type="match status" value="1"/>
</dbReference>
<feature type="domain" description="Response regulatory" evidence="6">
    <location>
        <begin position="3"/>
        <end position="117"/>
    </location>
</feature>
<dbReference type="InterPro" id="IPR016032">
    <property type="entry name" value="Sig_transdc_resp-reg_C-effctor"/>
</dbReference>
<dbReference type="OrthoDB" id="5243815at2"/>
<proteinExistence type="predicted"/>
<dbReference type="InterPro" id="IPR036388">
    <property type="entry name" value="WH-like_DNA-bd_sf"/>
</dbReference>
<keyword evidence="3 5" id="KW-0238">DNA-binding</keyword>
<dbReference type="PANTHER" id="PTHR48111">
    <property type="entry name" value="REGULATOR OF RPOS"/>
    <property type="match status" value="1"/>
</dbReference>
<evidence type="ECO:0000313" key="8">
    <source>
        <dbReference type="EMBL" id="BAN04211.1"/>
    </source>
</evidence>
<accession>A0A6C7ECN0</accession>
<dbReference type="Proteomes" id="UP000011863">
    <property type="component" value="Chromosome"/>
</dbReference>
<dbReference type="Gene3D" id="1.10.10.10">
    <property type="entry name" value="Winged helix-like DNA-binding domain superfamily/Winged helix DNA-binding domain"/>
    <property type="match status" value="1"/>
</dbReference>
<dbReference type="GO" id="GO:0032993">
    <property type="term" value="C:protein-DNA complex"/>
    <property type="evidence" value="ECO:0007669"/>
    <property type="project" value="TreeGrafter"/>
</dbReference>
<keyword evidence="2" id="KW-0902">Two-component regulatory system</keyword>
<dbReference type="InterPro" id="IPR001867">
    <property type="entry name" value="OmpR/PhoB-type_DNA-bd"/>
</dbReference>
<dbReference type="Gene3D" id="6.10.250.690">
    <property type="match status" value="1"/>
</dbReference>
<keyword evidence="9" id="KW-1185">Reference proteome</keyword>
<feature type="modified residue" description="4-aspartylphosphate" evidence="4">
    <location>
        <position position="52"/>
    </location>
</feature>
<dbReference type="PROSITE" id="PS50110">
    <property type="entry name" value="RESPONSE_REGULATORY"/>
    <property type="match status" value="1"/>
</dbReference>
<evidence type="ECO:0000256" key="1">
    <source>
        <dbReference type="ARBA" id="ARBA00022553"/>
    </source>
</evidence>
<dbReference type="SUPFAM" id="SSF46894">
    <property type="entry name" value="C-terminal effector domain of the bipartite response regulators"/>
    <property type="match status" value="1"/>
</dbReference>
<evidence type="ECO:0000256" key="2">
    <source>
        <dbReference type="ARBA" id="ARBA00023012"/>
    </source>
</evidence>
<dbReference type="PROSITE" id="PS51755">
    <property type="entry name" value="OMPR_PHOB"/>
    <property type="match status" value="1"/>
</dbReference>
<evidence type="ECO:0000313" key="9">
    <source>
        <dbReference type="Proteomes" id="UP000011863"/>
    </source>
</evidence>
<evidence type="ECO:0000256" key="5">
    <source>
        <dbReference type="PROSITE-ProRule" id="PRU01091"/>
    </source>
</evidence>
<dbReference type="EMBL" id="AP012057">
    <property type="protein sequence ID" value="BAN04211.1"/>
    <property type="molecule type" value="Genomic_DNA"/>
</dbReference>
<dbReference type="SMART" id="SM00862">
    <property type="entry name" value="Trans_reg_C"/>
    <property type="match status" value="1"/>
</dbReference>
<reference evidence="8 9" key="1">
    <citation type="journal article" date="2013" name="Int. J. Syst. Evol. Microbiol.">
        <title>Ilumatobacter nonamiense sp. nov. and Ilumatobacter coccineum sp. nov., isolated from seashore sand.</title>
        <authorList>
            <person name="Matsumoto A."/>
            <person name="Kasai H."/>
            <person name="Matsuo Y."/>
            <person name="Shizuri Y."/>
            <person name="Ichikawa N."/>
            <person name="Fujita N."/>
            <person name="Omura S."/>
            <person name="Takahashi Y."/>
        </authorList>
    </citation>
    <scope>NUCLEOTIDE SEQUENCE [LARGE SCALE GENOMIC DNA]</scope>
    <source>
        <strain evidence="9">NBRC 103263 / KCTC 29153 / YM16-304</strain>
    </source>
</reference>